<name>A0A9F2R7G4_PYTBI</name>
<evidence type="ECO:0000256" key="5">
    <source>
        <dbReference type="ARBA" id="ARBA00022676"/>
    </source>
</evidence>
<dbReference type="FunFam" id="3.90.176.10:FF:000001">
    <property type="entry name" value="NAD(P)(+)--arginine ADP-ribosyltransferase"/>
    <property type="match status" value="1"/>
</dbReference>
<dbReference type="InterPro" id="IPR000768">
    <property type="entry name" value="ART"/>
</dbReference>
<accession>A0A9F2R7G4</accession>
<reference evidence="16 17" key="1">
    <citation type="submission" date="2025-04" db="UniProtKB">
        <authorList>
            <consortium name="RefSeq"/>
        </authorList>
    </citation>
    <scope>IDENTIFICATION</scope>
    <source>
        <tissue evidence="16 17">Liver</tissue>
    </source>
</reference>
<evidence type="ECO:0000313" key="17">
    <source>
        <dbReference type="RefSeq" id="XP_015745447.1"/>
    </source>
</evidence>
<evidence type="ECO:0000256" key="10">
    <source>
        <dbReference type="ARBA" id="ARBA00023026"/>
    </source>
</evidence>
<keyword evidence="3" id="KW-0964">Secreted</keyword>
<dbReference type="GO" id="GO:0106274">
    <property type="term" value="F:NAD+-protein-arginine ADP-ribosyltransferase activity"/>
    <property type="evidence" value="ECO:0007669"/>
    <property type="project" value="UniProtKB-EC"/>
</dbReference>
<dbReference type="Proteomes" id="UP000695026">
    <property type="component" value="Unplaced"/>
</dbReference>
<evidence type="ECO:0000256" key="7">
    <source>
        <dbReference type="ARBA" id="ARBA00022695"/>
    </source>
</evidence>
<dbReference type="KEGG" id="pbi:103062889"/>
<dbReference type="GO" id="GO:0090729">
    <property type="term" value="F:toxin activity"/>
    <property type="evidence" value="ECO:0007669"/>
    <property type="project" value="UniProtKB-KW"/>
</dbReference>
<evidence type="ECO:0000313" key="16">
    <source>
        <dbReference type="RefSeq" id="XP_007438947.1"/>
    </source>
</evidence>
<evidence type="ECO:0000256" key="8">
    <source>
        <dbReference type="ARBA" id="ARBA00022729"/>
    </source>
</evidence>
<dbReference type="EC" id="2.4.2.31" evidence="14"/>
<dbReference type="InterPro" id="IPR050999">
    <property type="entry name" value="ADP-ribosyltransferase_ARG"/>
</dbReference>
<dbReference type="GO" id="GO:0016779">
    <property type="term" value="F:nucleotidyltransferase activity"/>
    <property type="evidence" value="ECO:0007669"/>
    <property type="project" value="UniProtKB-KW"/>
</dbReference>
<dbReference type="Gene3D" id="3.90.176.10">
    <property type="entry name" value="Toxin ADP-ribosyltransferase, Chain A, domain 1"/>
    <property type="match status" value="1"/>
</dbReference>
<dbReference type="PRINTS" id="PR00970">
    <property type="entry name" value="RIBTRNSFRASE"/>
</dbReference>
<keyword evidence="12" id="KW-1015">Disulfide bond</keyword>
<dbReference type="GO" id="GO:0003950">
    <property type="term" value="F:NAD+ poly-ADP-ribosyltransferase activity"/>
    <property type="evidence" value="ECO:0007669"/>
    <property type="project" value="TreeGrafter"/>
</dbReference>
<evidence type="ECO:0000256" key="13">
    <source>
        <dbReference type="ARBA" id="ARBA00047597"/>
    </source>
</evidence>
<keyword evidence="11 14" id="KW-0520">NAD</keyword>
<comment type="subcellular location">
    <subcellularLocation>
        <location evidence="1">Secreted</location>
    </subcellularLocation>
</comment>
<comment type="catalytic activity">
    <reaction evidence="13 14">
        <text>L-arginyl-[protein] + NAD(+) = N(omega)-(ADP-D-ribosyl)-L-arginyl-[protein] + nicotinamide + H(+)</text>
        <dbReference type="Rhea" id="RHEA:19149"/>
        <dbReference type="Rhea" id="RHEA-COMP:10532"/>
        <dbReference type="Rhea" id="RHEA-COMP:15087"/>
        <dbReference type="ChEBI" id="CHEBI:15378"/>
        <dbReference type="ChEBI" id="CHEBI:17154"/>
        <dbReference type="ChEBI" id="CHEBI:29965"/>
        <dbReference type="ChEBI" id="CHEBI:57540"/>
        <dbReference type="ChEBI" id="CHEBI:142554"/>
        <dbReference type="EC" id="2.4.2.31"/>
    </reaction>
</comment>
<feature type="signal peptide" evidence="14">
    <location>
        <begin position="1"/>
        <end position="23"/>
    </location>
</feature>
<dbReference type="PROSITE" id="PS01291">
    <property type="entry name" value="ART"/>
    <property type="match status" value="1"/>
</dbReference>
<evidence type="ECO:0000256" key="9">
    <source>
        <dbReference type="ARBA" id="ARBA00022857"/>
    </source>
</evidence>
<evidence type="ECO:0000256" key="11">
    <source>
        <dbReference type="ARBA" id="ARBA00023027"/>
    </source>
</evidence>
<evidence type="ECO:0000256" key="3">
    <source>
        <dbReference type="ARBA" id="ARBA00022525"/>
    </source>
</evidence>
<evidence type="ECO:0000256" key="4">
    <source>
        <dbReference type="ARBA" id="ARBA00022656"/>
    </source>
</evidence>
<dbReference type="OMA" id="NAAMEWR"/>
<dbReference type="SUPFAM" id="SSF56399">
    <property type="entry name" value="ADP-ribosylation"/>
    <property type="match status" value="1"/>
</dbReference>
<keyword evidence="4" id="KW-0800">Toxin</keyword>
<dbReference type="Pfam" id="PF01129">
    <property type="entry name" value="ART"/>
    <property type="match status" value="1"/>
</dbReference>
<evidence type="ECO:0000313" key="15">
    <source>
        <dbReference type="Proteomes" id="UP000695026"/>
    </source>
</evidence>
<evidence type="ECO:0000256" key="6">
    <source>
        <dbReference type="ARBA" id="ARBA00022679"/>
    </source>
</evidence>
<evidence type="ECO:0000256" key="2">
    <source>
        <dbReference type="ARBA" id="ARBA00009558"/>
    </source>
</evidence>
<evidence type="ECO:0000256" key="1">
    <source>
        <dbReference type="ARBA" id="ARBA00004613"/>
    </source>
</evidence>
<feature type="chain" id="PRO_5044521889" description="NAD(P)(+)--arginine ADP-ribosyltransferase" evidence="14">
    <location>
        <begin position="24"/>
        <end position="274"/>
    </location>
</feature>
<evidence type="ECO:0000256" key="14">
    <source>
        <dbReference type="RuleBase" id="RU361228"/>
    </source>
</evidence>
<keyword evidence="7" id="KW-0548">Nucleotidyltransferase</keyword>
<dbReference type="OrthoDB" id="423533at2759"/>
<keyword evidence="5 14" id="KW-0328">Glycosyltransferase</keyword>
<dbReference type="AlphaFoldDB" id="A0A9F2R7G4"/>
<dbReference type="RefSeq" id="XP_015745447.1">
    <property type="nucleotide sequence ID" value="XM_015889961.2"/>
</dbReference>
<sequence length="274" mass="31703">MEALPLKMILVLYLLGMFSGGFQVSSFHRGRGRHSTRFKNKELDMALDSFDDQYNRCVSQMEQELPALLSSELDMNHIYRDSWQKAVKKWDEIKEHIVLPRGLQPLHATAVLAYTENSLFRDFNQAVRKAGRSRKAYKDKFHYKSFHYLLTRAVKIIRKSSTLKSRMVYRGMEPQTLTAKRSKAVRFGQFASSSLDRSTAERFGTKTFFTITTSYGAFIDGLSFIPKEMEVLIPPFETFKVVSFTKTKNGNNITLEASGIFSRYNCEFLKIRHL</sequence>
<protein>
    <recommendedName>
        <fullName evidence="14">NAD(P)(+)--arginine ADP-ribosyltransferase</fullName>
        <ecNumber evidence="14">2.4.2.31</ecNumber>
    </recommendedName>
    <alternativeName>
        <fullName evidence="14">Mono(ADP-ribosyl)transferase</fullName>
    </alternativeName>
</protein>
<dbReference type="GeneID" id="103062889"/>
<dbReference type="RefSeq" id="XP_007438947.1">
    <property type="nucleotide sequence ID" value="XM_007438885.3"/>
</dbReference>
<evidence type="ECO:0000256" key="12">
    <source>
        <dbReference type="ARBA" id="ARBA00023157"/>
    </source>
</evidence>
<organism evidence="15 16">
    <name type="scientific">Python bivittatus</name>
    <name type="common">Burmese python</name>
    <name type="synonym">Python molurus bivittatus</name>
    <dbReference type="NCBI Taxonomy" id="176946"/>
    <lineage>
        <taxon>Eukaryota</taxon>
        <taxon>Metazoa</taxon>
        <taxon>Chordata</taxon>
        <taxon>Craniata</taxon>
        <taxon>Vertebrata</taxon>
        <taxon>Euteleostomi</taxon>
        <taxon>Lepidosauria</taxon>
        <taxon>Squamata</taxon>
        <taxon>Bifurcata</taxon>
        <taxon>Unidentata</taxon>
        <taxon>Episquamata</taxon>
        <taxon>Toxicofera</taxon>
        <taxon>Serpentes</taxon>
        <taxon>Henophidia</taxon>
        <taxon>Pythonidae</taxon>
        <taxon>Python</taxon>
    </lineage>
</organism>
<dbReference type="PROSITE" id="PS51996">
    <property type="entry name" value="TR_MART"/>
    <property type="match status" value="1"/>
</dbReference>
<keyword evidence="8 14" id="KW-0732">Signal</keyword>
<proteinExistence type="inferred from homology"/>
<dbReference type="GO" id="GO:0005576">
    <property type="term" value="C:extracellular region"/>
    <property type="evidence" value="ECO:0007669"/>
    <property type="project" value="UniProtKB-SubCell"/>
</dbReference>
<gene>
    <name evidence="16 17" type="primary">LOC103062889</name>
</gene>
<keyword evidence="15" id="KW-1185">Reference proteome</keyword>
<comment type="similarity">
    <text evidence="2 14">Belongs to the Arg-specific ADP-ribosyltransferase family.</text>
</comment>
<keyword evidence="9 14" id="KW-0521">NADP</keyword>
<dbReference type="PANTHER" id="PTHR10339:SF25">
    <property type="entry name" value="SECRETED EXOENZYME S"/>
    <property type="match status" value="1"/>
</dbReference>
<dbReference type="PANTHER" id="PTHR10339">
    <property type="entry name" value="ADP-RIBOSYLTRANSFERASE"/>
    <property type="match status" value="1"/>
</dbReference>
<keyword evidence="6 14" id="KW-0808">Transferase</keyword>
<keyword evidence="10" id="KW-0843">Virulence</keyword>